<evidence type="ECO:0000313" key="11">
    <source>
        <dbReference type="Proteomes" id="UP000012137"/>
    </source>
</evidence>
<feature type="transmembrane region" description="Helical" evidence="9">
    <location>
        <begin position="120"/>
        <end position="151"/>
    </location>
</feature>
<accession>M6KDX3</accession>
<comment type="subcellular location">
    <subcellularLocation>
        <location evidence="1">Cell membrane</location>
        <topology evidence="1">Multi-pass membrane protein</topology>
    </subcellularLocation>
</comment>
<evidence type="ECO:0000256" key="1">
    <source>
        <dbReference type="ARBA" id="ARBA00004651"/>
    </source>
</evidence>
<gene>
    <name evidence="10" type="ORF">LEP1GSC083_3014</name>
</gene>
<dbReference type="Pfam" id="PF03062">
    <property type="entry name" value="MBOAT"/>
    <property type="match status" value="1"/>
</dbReference>
<dbReference type="GO" id="GO:0005886">
    <property type="term" value="C:plasma membrane"/>
    <property type="evidence" value="ECO:0007669"/>
    <property type="project" value="UniProtKB-SubCell"/>
</dbReference>
<keyword evidence="4 10" id="KW-0808">Transferase</keyword>
<sequence length="240" mass="28279">MFTPVCIFWGSELQKILVADNIASLIDPVYRNPSEYDGNSLFWAAQGFTWQVYCDFSGYTDIARGCAFLLGFNIPVNFRAPFFGQNVQDLWRRWHITLATWLRDYIYIPLGGSRTSEPRVYLNLITTFTLGGFWHGASWTYVVWGFWHGFWLVIDRLMEKIGVPKLPERGFIWWFVRAFFVYSIFMIGAVFFSCSIYLRCLARSLLWDSVDRRTYKINIKKFSANPIFDRGNFTPYIRIF</sequence>
<evidence type="ECO:0000313" key="10">
    <source>
        <dbReference type="EMBL" id="EMN32356.1"/>
    </source>
</evidence>
<dbReference type="InterPro" id="IPR024194">
    <property type="entry name" value="Ac/AlaTfrase_AlgI/DltB"/>
</dbReference>
<keyword evidence="8 10" id="KW-0012">Acyltransferase</keyword>
<keyword evidence="7 9" id="KW-0472">Membrane</keyword>
<dbReference type="AlphaFoldDB" id="M6KDX3"/>
<keyword evidence="5 9" id="KW-0812">Transmembrane</keyword>
<keyword evidence="6 9" id="KW-1133">Transmembrane helix</keyword>
<dbReference type="Proteomes" id="UP000012137">
    <property type="component" value="Unassembled WGS sequence"/>
</dbReference>
<evidence type="ECO:0000256" key="9">
    <source>
        <dbReference type="SAM" id="Phobius"/>
    </source>
</evidence>
<dbReference type="PIRSF" id="PIRSF016636">
    <property type="entry name" value="AlgI_DltB"/>
    <property type="match status" value="1"/>
</dbReference>
<dbReference type="PIRSF" id="PIRSF500217">
    <property type="entry name" value="AlgI"/>
    <property type="match status" value="1"/>
</dbReference>
<evidence type="ECO:0000256" key="2">
    <source>
        <dbReference type="ARBA" id="ARBA00010323"/>
    </source>
</evidence>
<evidence type="ECO:0000256" key="3">
    <source>
        <dbReference type="ARBA" id="ARBA00022475"/>
    </source>
</evidence>
<dbReference type="GO" id="GO:0016746">
    <property type="term" value="F:acyltransferase activity"/>
    <property type="evidence" value="ECO:0007669"/>
    <property type="project" value="UniProtKB-KW"/>
</dbReference>
<dbReference type="InterPro" id="IPR028362">
    <property type="entry name" value="AlgI"/>
</dbReference>
<feature type="transmembrane region" description="Helical" evidence="9">
    <location>
        <begin position="171"/>
        <end position="198"/>
    </location>
</feature>
<evidence type="ECO:0000256" key="7">
    <source>
        <dbReference type="ARBA" id="ARBA00023136"/>
    </source>
</evidence>
<dbReference type="PANTHER" id="PTHR13285">
    <property type="entry name" value="ACYLTRANSFERASE"/>
    <property type="match status" value="1"/>
</dbReference>
<dbReference type="InterPro" id="IPR004299">
    <property type="entry name" value="MBOAT_fam"/>
</dbReference>
<evidence type="ECO:0000256" key="8">
    <source>
        <dbReference type="ARBA" id="ARBA00023315"/>
    </source>
</evidence>
<dbReference type="InterPro" id="IPR051085">
    <property type="entry name" value="MB_O-acyltransferase"/>
</dbReference>
<comment type="similarity">
    <text evidence="2">Belongs to the membrane-bound acyltransferase family.</text>
</comment>
<keyword evidence="3" id="KW-1003">Cell membrane</keyword>
<evidence type="ECO:0000256" key="4">
    <source>
        <dbReference type="ARBA" id="ARBA00022679"/>
    </source>
</evidence>
<dbReference type="GO" id="GO:0042121">
    <property type="term" value="P:alginic acid biosynthetic process"/>
    <property type="evidence" value="ECO:0007669"/>
    <property type="project" value="InterPro"/>
</dbReference>
<dbReference type="EMBL" id="AHMZ02000033">
    <property type="protein sequence ID" value="EMN32356.1"/>
    <property type="molecule type" value="Genomic_DNA"/>
</dbReference>
<protein>
    <submittedName>
        <fullName evidence="10">Membrane-bound O-acyltransferase family MBOAT</fullName>
    </submittedName>
</protein>
<evidence type="ECO:0000256" key="5">
    <source>
        <dbReference type="ARBA" id="ARBA00022692"/>
    </source>
</evidence>
<comment type="caution">
    <text evidence="10">The sequence shown here is derived from an EMBL/GenBank/DDBJ whole genome shotgun (WGS) entry which is preliminary data.</text>
</comment>
<organism evidence="10 11">
    <name type="scientific">Leptospira interrogans serovar Pyrogenes str. L0374</name>
    <dbReference type="NCBI Taxonomy" id="1049928"/>
    <lineage>
        <taxon>Bacteria</taxon>
        <taxon>Pseudomonadati</taxon>
        <taxon>Spirochaetota</taxon>
        <taxon>Spirochaetia</taxon>
        <taxon>Leptospirales</taxon>
        <taxon>Leptospiraceae</taxon>
        <taxon>Leptospira</taxon>
    </lineage>
</organism>
<reference evidence="10 11" key="1">
    <citation type="submission" date="2013-01" db="EMBL/GenBank/DDBJ databases">
        <authorList>
            <person name="Harkins D.M."/>
            <person name="Durkin A.S."/>
            <person name="Brinkac L.M."/>
            <person name="Haft D.H."/>
            <person name="Selengut J.D."/>
            <person name="Sanka R."/>
            <person name="DePew J."/>
            <person name="Purushe J."/>
            <person name="Peacock S.J."/>
            <person name="Thaipadungpanit J."/>
            <person name="Wuthiekanun V.W."/>
            <person name="Day N.P."/>
            <person name="Vinetz J.M."/>
            <person name="Sutton G.G."/>
            <person name="Nierman W.C."/>
            <person name="Fouts D.E."/>
        </authorList>
    </citation>
    <scope>NUCLEOTIDE SEQUENCE [LARGE SCALE GENOMIC DNA]</scope>
    <source>
        <strain evidence="10 11">L0374</strain>
    </source>
</reference>
<evidence type="ECO:0000256" key="6">
    <source>
        <dbReference type="ARBA" id="ARBA00022989"/>
    </source>
</evidence>
<proteinExistence type="inferred from homology"/>
<dbReference type="PANTHER" id="PTHR13285:SF23">
    <property type="entry name" value="TEICHOIC ACID D-ALANYLTRANSFERASE"/>
    <property type="match status" value="1"/>
</dbReference>
<name>M6KDX3_LEPIR</name>